<feature type="domain" description="Ig-like" evidence="3">
    <location>
        <begin position="574"/>
        <end position="663"/>
    </location>
</feature>
<feature type="region of interest" description="Disordered" evidence="2">
    <location>
        <begin position="667"/>
        <end position="704"/>
    </location>
</feature>
<dbReference type="SMART" id="SM00409">
    <property type="entry name" value="IG"/>
    <property type="match status" value="2"/>
</dbReference>
<proteinExistence type="predicted"/>
<feature type="compositionally biased region" description="Polar residues" evidence="2">
    <location>
        <begin position="900"/>
        <end position="914"/>
    </location>
</feature>
<feature type="region of interest" description="Disordered" evidence="2">
    <location>
        <begin position="221"/>
        <end position="264"/>
    </location>
</feature>
<feature type="domain" description="Ig-like" evidence="3">
    <location>
        <begin position="472"/>
        <end position="563"/>
    </location>
</feature>
<feature type="region of interest" description="Disordered" evidence="2">
    <location>
        <begin position="894"/>
        <end position="914"/>
    </location>
</feature>
<dbReference type="InterPro" id="IPR003598">
    <property type="entry name" value="Ig_sub2"/>
</dbReference>
<dbReference type="PROSITE" id="PS50835">
    <property type="entry name" value="IG_LIKE"/>
    <property type="match status" value="2"/>
</dbReference>
<protein>
    <recommendedName>
        <fullName evidence="3">Ig-like domain-containing protein</fullName>
    </recommendedName>
</protein>
<feature type="compositionally biased region" description="Polar residues" evidence="2">
    <location>
        <begin position="767"/>
        <end position="781"/>
    </location>
</feature>
<dbReference type="OrthoDB" id="10072397at2759"/>
<dbReference type="InterPro" id="IPR013098">
    <property type="entry name" value="Ig_I-set"/>
</dbReference>
<feature type="compositionally biased region" description="Low complexity" evidence="2">
    <location>
        <begin position="682"/>
        <end position="698"/>
    </location>
</feature>
<feature type="compositionally biased region" description="Low complexity" evidence="2">
    <location>
        <begin position="1085"/>
        <end position="1102"/>
    </location>
</feature>
<feature type="compositionally biased region" description="Basic and acidic residues" evidence="2">
    <location>
        <begin position="1349"/>
        <end position="1358"/>
    </location>
</feature>
<feature type="region of interest" description="Disordered" evidence="2">
    <location>
        <begin position="1213"/>
        <end position="1248"/>
    </location>
</feature>
<evidence type="ECO:0000256" key="2">
    <source>
        <dbReference type="SAM" id="MobiDB-lite"/>
    </source>
</evidence>
<dbReference type="Gene3D" id="2.60.40.10">
    <property type="entry name" value="Immunoglobulins"/>
    <property type="match status" value="2"/>
</dbReference>
<name>A0A2T7PWA3_POMCA</name>
<dbReference type="InterPro" id="IPR036179">
    <property type="entry name" value="Ig-like_dom_sf"/>
</dbReference>
<evidence type="ECO:0000256" key="1">
    <source>
        <dbReference type="ARBA" id="ARBA00023319"/>
    </source>
</evidence>
<dbReference type="FunFam" id="2.60.40.10:FF:000714">
    <property type="entry name" value="Titin novex-3"/>
    <property type="match status" value="1"/>
</dbReference>
<dbReference type="PANTHER" id="PTHR47633:SF4">
    <property type="entry name" value="MYOPALLADIN ISOFORM X1"/>
    <property type="match status" value="1"/>
</dbReference>
<organism evidence="4 5">
    <name type="scientific">Pomacea canaliculata</name>
    <name type="common">Golden apple snail</name>
    <dbReference type="NCBI Taxonomy" id="400727"/>
    <lineage>
        <taxon>Eukaryota</taxon>
        <taxon>Metazoa</taxon>
        <taxon>Spiralia</taxon>
        <taxon>Lophotrochozoa</taxon>
        <taxon>Mollusca</taxon>
        <taxon>Gastropoda</taxon>
        <taxon>Caenogastropoda</taxon>
        <taxon>Architaenioglossa</taxon>
        <taxon>Ampullarioidea</taxon>
        <taxon>Ampullariidae</taxon>
        <taxon>Pomacea</taxon>
    </lineage>
</organism>
<feature type="region of interest" description="Disordered" evidence="2">
    <location>
        <begin position="1085"/>
        <end position="1142"/>
    </location>
</feature>
<evidence type="ECO:0000313" key="4">
    <source>
        <dbReference type="EMBL" id="PVD37701.1"/>
    </source>
</evidence>
<feature type="region of interest" description="Disordered" evidence="2">
    <location>
        <begin position="171"/>
        <end position="207"/>
    </location>
</feature>
<dbReference type="Proteomes" id="UP000245119">
    <property type="component" value="Linkage Group LG1"/>
</dbReference>
<evidence type="ECO:0000259" key="3">
    <source>
        <dbReference type="PROSITE" id="PS50835"/>
    </source>
</evidence>
<feature type="compositionally biased region" description="Low complexity" evidence="2">
    <location>
        <begin position="242"/>
        <end position="259"/>
    </location>
</feature>
<dbReference type="PANTHER" id="PTHR47633">
    <property type="entry name" value="IMMUNOGLOBULIN"/>
    <property type="match status" value="1"/>
</dbReference>
<dbReference type="Pfam" id="PF07679">
    <property type="entry name" value="I-set"/>
    <property type="match status" value="2"/>
</dbReference>
<gene>
    <name evidence="4" type="ORF">C0Q70_00301</name>
</gene>
<feature type="compositionally biased region" description="Acidic residues" evidence="2">
    <location>
        <begin position="185"/>
        <end position="197"/>
    </location>
</feature>
<evidence type="ECO:0000313" key="5">
    <source>
        <dbReference type="Proteomes" id="UP000245119"/>
    </source>
</evidence>
<dbReference type="SMART" id="SM00408">
    <property type="entry name" value="IGc2"/>
    <property type="match status" value="2"/>
</dbReference>
<comment type="caution">
    <text evidence="4">The sequence shown here is derived from an EMBL/GenBank/DDBJ whole genome shotgun (WGS) entry which is preliminary data.</text>
</comment>
<accession>A0A2T7PWA3</accession>
<feature type="compositionally biased region" description="Polar residues" evidence="2">
    <location>
        <begin position="789"/>
        <end position="800"/>
    </location>
</feature>
<feature type="region of interest" description="Disordered" evidence="2">
    <location>
        <begin position="1349"/>
        <end position="1370"/>
    </location>
</feature>
<dbReference type="SUPFAM" id="SSF48726">
    <property type="entry name" value="Immunoglobulin"/>
    <property type="match status" value="2"/>
</dbReference>
<feature type="compositionally biased region" description="Basic and acidic residues" evidence="2">
    <location>
        <begin position="1125"/>
        <end position="1137"/>
    </location>
</feature>
<feature type="region of interest" description="Disordered" evidence="2">
    <location>
        <begin position="761"/>
        <end position="800"/>
    </location>
</feature>
<feature type="compositionally biased region" description="Polar residues" evidence="2">
    <location>
        <begin position="1106"/>
        <end position="1115"/>
    </location>
</feature>
<reference evidence="4 5" key="1">
    <citation type="submission" date="2018-04" db="EMBL/GenBank/DDBJ databases">
        <title>The genome of golden apple snail Pomacea canaliculata provides insight into stress tolerance and invasive adaptation.</title>
        <authorList>
            <person name="Liu C."/>
            <person name="Liu B."/>
            <person name="Ren Y."/>
            <person name="Zhang Y."/>
            <person name="Wang H."/>
            <person name="Li S."/>
            <person name="Jiang F."/>
            <person name="Yin L."/>
            <person name="Zhang G."/>
            <person name="Qian W."/>
            <person name="Fan W."/>
        </authorList>
    </citation>
    <scope>NUCLEOTIDE SEQUENCE [LARGE SCALE GENOMIC DNA]</scope>
    <source>
        <strain evidence="4">SZHN2017</strain>
        <tissue evidence="4">Muscle</tissue>
    </source>
</reference>
<dbReference type="InterPro" id="IPR003599">
    <property type="entry name" value="Ig_sub"/>
</dbReference>
<sequence>MQRVRHSRFHQKAFDSARKAEEYKFRIKFDSLLNELRHALDKKSPQGLSNSFASVSYGEVMLSFRARLKEILIGFSKRLHLAFESFEKDDPKAERVQQVKQNISRFLEDVLGESLDLTSDEAVSDLSSLSDESTNERHSFEDQIAQAVVSKIVENHRKEVSHSLKFSHRLDGHLSSPSLVPDTRDSEEEEGEVEEEASPPTDRQARNIDITKDFEDLKHFVEETQSRTVQQSLETDGEVRSGESGYSSQSHSSSLEPLSNGKDHYLQDFSDLEQIDFNSGETDPDLLSMNLAIIPEETEEELERDAADISDKHWRENWIFKNTAPSAYDNIGQRRIKGGSETPQYMMVPQPDHRLMPKVGNRDVDQLSELSDFDDHILCSDDLTDDDSFYPRTSEELERLSRRSFSTRAGAGDSFVDTARHRTRTETPPFSDDLDFEDVGVGTDDFVGPIVEPTKQELKLLEELVPAENDDPRFTLVPESVVIQEGEPVKFSCRVSGTQPVDVFWYREQEEVEELEESEDVELVVDGDRHSATLYNVSRAQAGQYMCIALSDRGKAIKYLTVTVKDNKQDLKKPEFLKQITDMEVTEGHSVRFRCKVKGYPQPRISWYKDGILLKNSKSCRIEKFGNRDYILTIDYATMDDDAEYMVVARNVAGEAKSSAQVIVEPFSGDAPPIRSRGRVLSSNTSAADSDSDTPSSAQQLRRGELKLDTLAQKVAVARENMREEAESMLVTAEEKETAKQVRLITSNALSVLRTAQETIESEKSFSQEYSTSTPRLQNRKSGMVGQDGDNNNNKSSSPVFASLSLTETDSKAIDINSMLPDNLDEPSFDSFRTTSEYTPVVSGSYREEVSLSLSSVSNKNINDPLPPSAFSDAQKVCATEVKAQKAVVDDVFGRETDSSRTSNHSSMPTADNSMRSMREKLTLTDESSVTVPTDEVDSRLAMSDFSLASPESDSKLIVNFGPKETNREWYSRDYEVSSVKPAAETTARKRWSVTLDPYCPTAEVVNRQSSLEETEEKIYLTAGHMYGLEDRVRELEGRLEGEGRRGPVHSLSDLEAQVVKAAVQVTRSEKEVNSIVNAVSLLQTSPRSSRGSSSSTASTPRESIDSGTSLTSERPQPLHLVGQTREDDIPESRAEFDADSGVELPSVSRLRAMFSPNRKEDDFVDGNFNRVYSITARHLPKGQLQKLRGSQEAAYNVSSKPVQSRAVIHLKSTSSGPADERPTTRTFRSGLRAPPQEVEDEYTTRQTKTISLPEPARYHQLEPAKDPVLIYPEHDNQTLDAGFTHHSEQADGQWRSAGVQAGGSRIRPIPRGTPTAATLDVEDKTVPRIRSGCISARAAFWERRIMQGEPSDSRVEEEFPEMVQDNTAT</sequence>
<dbReference type="EMBL" id="PZQS01000001">
    <property type="protein sequence ID" value="PVD37701.1"/>
    <property type="molecule type" value="Genomic_DNA"/>
</dbReference>
<dbReference type="InterPro" id="IPR013783">
    <property type="entry name" value="Ig-like_fold"/>
</dbReference>
<dbReference type="InterPro" id="IPR007110">
    <property type="entry name" value="Ig-like_dom"/>
</dbReference>
<keyword evidence="5" id="KW-1185">Reference proteome</keyword>
<dbReference type="FunFam" id="2.60.40.10:FF:000107">
    <property type="entry name" value="Myosin, light chain kinase a"/>
    <property type="match status" value="1"/>
</dbReference>
<keyword evidence="1" id="KW-0393">Immunoglobulin domain</keyword>